<dbReference type="Pfam" id="PF03963">
    <property type="entry name" value="FlgD"/>
    <property type="match status" value="1"/>
</dbReference>
<comment type="similarity">
    <text evidence="1 5">Belongs to the FlgD family.</text>
</comment>
<evidence type="ECO:0000256" key="3">
    <source>
        <dbReference type="ARBA" id="ARBA00022795"/>
    </source>
</evidence>
<evidence type="ECO:0000256" key="6">
    <source>
        <dbReference type="SAM" id="MobiDB-lite"/>
    </source>
</evidence>
<evidence type="ECO:0000256" key="4">
    <source>
        <dbReference type="ARBA" id="ARBA00024746"/>
    </source>
</evidence>
<evidence type="ECO:0000259" key="7">
    <source>
        <dbReference type="Pfam" id="PF13860"/>
    </source>
</evidence>
<dbReference type="Pfam" id="PF13860">
    <property type="entry name" value="FlgD_ig"/>
    <property type="match status" value="1"/>
</dbReference>
<keyword evidence="8" id="KW-0282">Flagellum</keyword>
<feature type="domain" description="FlgD/Vpr Ig-like" evidence="7">
    <location>
        <begin position="104"/>
        <end position="171"/>
    </location>
</feature>
<organism evidence="8 9">
    <name type="scientific">Hydrogenophaga intermedia</name>
    <dbReference type="NCBI Taxonomy" id="65786"/>
    <lineage>
        <taxon>Bacteria</taxon>
        <taxon>Pseudomonadati</taxon>
        <taxon>Pseudomonadota</taxon>
        <taxon>Betaproteobacteria</taxon>
        <taxon>Burkholderiales</taxon>
        <taxon>Comamonadaceae</taxon>
        <taxon>Hydrogenophaga</taxon>
    </lineage>
</organism>
<proteinExistence type="inferred from homology"/>
<evidence type="ECO:0000313" key="9">
    <source>
        <dbReference type="Proteomes" id="UP000028878"/>
    </source>
</evidence>
<dbReference type="Gene3D" id="2.60.40.4070">
    <property type="match status" value="1"/>
</dbReference>
<name>A0A1L1PM98_HYDIT</name>
<evidence type="ECO:0000256" key="5">
    <source>
        <dbReference type="RuleBase" id="RU362076"/>
    </source>
</evidence>
<dbReference type="GO" id="GO:0044781">
    <property type="term" value="P:bacterial-type flagellum organization"/>
    <property type="evidence" value="ECO:0007669"/>
    <property type="project" value="UniProtKB-UniRule"/>
</dbReference>
<comment type="function">
    <text evidence="4 5">Required for flagellar hook formation. May act as a scaffolding protein.</text>
</comment>
<accession>A0A1L1PM98</accession>
<keyword evidence="9" id="KW-1185">Reference proteome</keyword>
<dbReference type="InterPro" id="IPR005648">
    <property type="entry name" value="FlgD"/>
</dbReference>
<reference evidence="9" key="1">
    <citation type="submission" date="2014-11" db="EMBL/GenBank/DDBJ databases">
        <title>Draft genome sequence of Hydrogenophaga intermedia S1.</title>
        <authorList>
            <person name="Gan H.M."/>
            <person name="Chew T.H."/>
            <person name="Stolz A."/>
        </authorList>
    </citation>
    <scope>NUCLEOTIDE SEQUENCE [LARGE SCALE GENOMIC DNA]</scope>
    <source>
        <strain evidence="9">S1</strain>
    </source>
</reference>
<evidence type="ECO:0000256" key="1">
    <source>
        <dbReference type="ARBA" id="ARBA00010577"/>
    </source>
</evidence>
<sequence>MIDTTMNTTGAGTGASGDGVAQNGMSVPQDMFIRLLVAQVRNQDPLEPKDPSEFVSQLATLSQTEALQTLVSQNNGTAAMLDSMQVLSLGGQVGNTVAVRTSQVSIEGKPVSGSFVLDASTQTAAVVLTGADGNKHRVELGPRSAGPVDFTVDPAALGLPDGKYTIAVDAGEGITPPGIDVRGVLTGIRLSPTGGVQMKVTGIGEVTPADVTGFFGRETASSSNG</sequence>
<feature type="compositionally biased region" description="Low complexity" evidence="6">
    <location>
        <begin position="1"/>
        <end position="10"/>
    </location>
</feature>
<keyword evidence="3 5" id="KW-1005">Bacterial flagellum biogenesis</keyword>
<dbReference type="AlphaFoldDB" id="A0A1L1PM98"/>
<dbReference type="RefSeq" id="WP_009518100.1">
    <property type="nucleotide sequence ID" value="NZ_CCAE010000009.1"/>
</dbReference>
<evidence type="ECO:0000256" key="2">
    <source>
        <dbReference type="ARBA" id="ARBA00016013"/>
    </source>
</evidence>
<dbReference type="EMBL" id="CCAE010000009">
    <property type="protein sequence ID" value="CDN87176.1"/>
    <property type="molecule type" value="Genomic_DNA"/>
</dbReference>
<keyword evidence="8" id="KW-0966">Cell projection</keyword>
<dbReference type="Proteomes" id="UP000028878">
    <property type="component" value="Unassembled WGS sequence"/>
</dbReference>
<keyword evidence="8" id="KW-0969">Cilium</keyword>
<dbReference type="Gene3D" id="2.30.30.910">
    <property type="match status" value="1"/>
</dbReference>
<protein>
    <recommendedName>
        <fullName evidence="2 5">Basal-body rod modification protein FlgD</fullName>
    </recommendedName>
</protein>
<feature type="region of interest" description="Disordered" evidence="6">
    <location>
        <begin position="1"/>
        <end position="21"/>
    </location>
</feature>
<dbReference type="InterPro" id="IPR025965">
    <property type="entry name" value="FlgD/Vpr_Ig-like"/>
</dbReference>
<evidence type="ECO:0000313" key="8">
    <source>
        <dbReference type="EMBL" id="CDN87176.1"/>
    </source>
</evidence>
<gene>
    <name evidence="8" type="ORF">BN948_01595</name>
</gene>